<sequence length="106" mass="11937">MSSAETKIKRVGDGKKEDGEERQARECFETSAVLVLVLVLVLRYQPGTCLGFHFQLAKRGRRAPQKQQQWHKRVPKIEWATGPFLVSSPGASGLDWAEVPEKEVCE</sequence>
<dbReference type="GeneID" id="30062229"/>
<proteinExistence type="predicted"/>
<gene>
    <name evidence="2" type="ORF">FVEG_04140</name>
</gene>
<dbReference type="HOGENOM" id="CLU_2223505_0_0_1"/>
<dbReference type="EMBL" id="CM000579">
    <property type="protein sequence ID" value="EWG42260.1"/>
    <property type="molecule type" value="Genomic_DNA"/>
</dbReference>
<keyword evidence="3" id="KW-1185">Reference proteome</keyword>
<dbReference type="KEGG" id="fvr:FVEG_04140"/>
<feature type="region of interest" description="Disordered" evidence="1">
    <location>
        <begin position="1"/>
        <end position="24"/>
    </location>
</feature>
<reference evidence="2 3" key="1">
    <citation type="journal article" date="2010" name="Nature">
        <title>Comparative genomics reveals mobile pathogenicity chromosomes in Fusarium.</title>
        <authorList>
            <person name="Ma L.J."/>
            <person name="van der Does H.C."/>
            <person name="Borkovich K.A."/>
            <person name="Coleman J.J."/>
            <person name="Daboussi M.J."/>
            <person name="Di Pietro A."/>
            <person name="Dufresne M."/>
            <person name="Freitag M."/>
            <person name="Grabherr M."/>
            <person name="Henrissat B."/>
            <person name="Houterman P.M."/>
            <person name="Kang S."/>
            <person name="Shim W.B."/>
            <person name="Woloshuk C."/>
            <person name="Xie X."/>
            <person name="Xu J.R."/>
            <person name="Antoniw J."/>
            <person name="Baker S.E."/>
            <person name="Bluhm B.H."/>
            <person name="Breakspear A."/>
            <person name="Brown D.W."/>
            <person name="Butchko R.A."/>
            <person name="Chapman S."/>
            <person name="Coulson R."/>
            <person name="Coutinho P.M."/>
            <person name="Danchin E.G."/>
            <person name="Diener A."/>
            <person name="Gale L.R."/>
            <person name="Gardiner D.M."/>
            <person name="Goff S."/>
            <person name="Hammond-Kosack K.E."/>
            <person name="Hilburn K."/>
            <person name="Hua-Van A."/>
            <person name="Jonkers W."/>
            <person name="Kazan K."/>
            <person name="Kodira C.D."/>
            <person name="Koehrsen M."/>
            <person name="Kumar L."/>
            <person name="Lee Y.H."/>
            <person name="Li L."/>
            <person name="Manners J.M."/>
            <person name="Miranda-Saavedra D."/>
            <person name="Mukherjee M."/>
            <person name="Park G."/>
            <person name="Park J."/>
            <person name="Park S.Y."/>
            <person name="Proctor R.H."/>
            <person name="Regev A."/>
            <person name="Ruiz-Roldan M.C."/>
            <person name="Sain D."/>
            <person name="Sakthikumar S."/>
            <person name="Sykes S."/>
            <person name="Schwartz D.C."/>
            <person name="Turgeon B.G."/>
            <person name="Wapinski I."/>
            <person name="Yoder O."/>
            <person name="Young S."/>
            <person name="Zeng Q."/>
            <person name="Zhou S."/>
            <person name="Galagan J."/>
            <person name="Cuomo C.A."/>
            <person name="Kistler H.C."/>
            <person name="Rep M."/>
        </authorList>
    </citation>
    <scope>NUCLEOTIDE SEQUENCE [LARGE SCALE GENOMIC DNA]</scope>
    <source>
        <strain evidence="3">M3125 / FGSC 7600</strain>
    </source>
</reference>
<dbReference type="VEuPathDB" id="FungiDB:FVEG_04140"/>
<organism evidence="2 3">
    <name type="scientific">Gibberella moniliformis (strain M3125 / FGSC 7600)</name>
    <name type="common">Maize ear and stalk rot fungus</name>
    <name type="synonym">Fusarium verticillioides</name>
    <dbReference type="NCBI Taxonomy" id="334819"/>
    <lineage>
        <taxon>Eukaryota</taxon>
        <taxon>Fungi</taxon>
        <taxon>Dikarya</taxon>
        <taxon>Ascomycota</taxon>
        <taxon>Pezizomycotina</taxon>
        <taxon>Sordariomycetes</taxon>
        <taxon>Hypocreomycetidae</taxon>
        <taxon>Hypocreales</taxon>
        <taxon>Nectriaceae</taxon>
        <taxon>Fusarium</taxon>
        <taxon>Fusarium fujikuroi species complex</taxon>
    </lineage>
</organism>
<dbReference type="Proteomes" id="UP000009096">
    <property type="component" value="Chromosome 2"/>
</dbReference>
<dbReference type="RefSeq" id="XP_018748451.1">
    <property type="nucleotide sequence ID" value="XM_018891862.1"/>
</dbReference>
<evidence type="ECO:0000313" key="2">
    <source>
        <dbReference type="EMBL" id="EWG42260.1"/>
    </source>
</evidence>
<dbReference type="EMBL" id="DS022245">
    <property type="protein sequence ID" value="EWG42260.1"/>
    <property type="molecule type" value="Genomic_DNA"/>
</dbReference>
<protein>
    <submittedName>
        <fullName evidence="2">Uncharacterized protein</fullName>
    </submittedName>
</protein>
<evidence type="ECO:0000256" key="1">
    <source>
        <dbReference type="SAM" id="MobiDB-lite"/>
    </source>
</evidence>
<evidence type="ECO:0000313" key="3">
    <source>
        <dbReference type="Proteomes" id="UP000009096"/>
    </source>
</evidence>
<dbReference type="AlphaFoldDB" id="W7M3Y1"/>
<accession>W7M3Y1</accession>
<name>W7M3Y1_GIBM7</name>